<proteinExistence type="predicted"/>
<dbReference type="RefSeq" id="WP_095328374.1">
    <property type="nucleotide sequence ID" value="NZ_CP026031.1"/>
</dbReference>
<sequence>MNFQNRAFGGHIGAVGPIGAGGFAGVGHGAVGVGAIPLGAVTPTAGFTAGNPLIITPFHHVPTTQQQHWNYGQTYPSYTQPYGYNPAYSTYGYYPFY</sequence>
<reference evidence="1 2" key="1">
    <citation type="submission" date="2017-07" db="EMBL/GenBank/DDBJ databases">
        <title>Isolation and whole genome analysis of endospore-forming bacteria from heroin.</title>
        <authorList>
            <person name="Kalinowski J."/>
            <person name="Ahrens B."/>
            <person name="Al-Dilaimi A."/>
            <person name="Winkler A."/>
            <person name="Wibberg D."/>
            <person name="Schleenbecker U."/>
            <person name="Ruckert C."/>
            <person name="Wolfel R."/>
            <person name="Grass G."/>
        </authorList>
    </citation>
    <scope>NUCLEOTIDE SEQUENCE [LARGE SCALE GENOMIC DNA]</scope>
    <source>
        <strain evidence="1 2">7521-2</strain>
    </source>
</reference>
<organism evidence="1 2">
    <name type="scientific">Niallia circulans</name>
    <name type="common">Bacillus circulans</name>
    <dbReference type="NCBI Taxonomy" id="1397"/>
    <lineage>
        <taxon>Bacteria</taxon>
        <taxon>Bacillati</taxon>
        <taxon>Bacillota</taxon>
        <taxon>Bacilli</taxon>
        <taxon>Bacillales</taxon>
        <taxon>Bacillaceae</taxon>
        <taxon>Niallia</taxon>
    </lineage>
</organism>
<evidence type="ECO:0000313" key="2">
    <source>
        <dbReference type="Proteomes" id="UP000216961"/>
    </source>
</evidence>
<dbReference type="AlphaFoldDB" id="A0A268FIK6"/>
<gene>
    <name evidence="1" type="ORF">CHH57_00500</name>
</gene>
<evidence type="ECO:0000313" key="1">
    <source>
        <dbReference type="EMBL" id="PAD85189.1"/>
    </source>
</evidence>
<dbReference type="Proteomes" id="UP000216961">
    <property type="component" value="Unassembled WGS sequence"/>
</dbReference>
<name>A0A268FIK6_NIACI</name>
<dbReference type="KEGG" id="bcir:C2I06_04790"/>
<comment type="caution">
    <text evidence="1">The sequence shown here is derived from an EMBL/GenBank/DDBJ whole genome shotgun (WGS) entry which is preliminary data.</text>
</comment>
<dbReference type="EMBL" id="NPBQ01000004">
    <property type="protein sequence ID" value="PAD85189.1"/>
    <property type="molecule type" value="Genomic_DNA"/>
</dbReference>
<accession>A0A268FIK6</accession>
<protein>
    <submittedName>
        <fullName evidence="1">Uncharacterized protein</fullName>
    </submittedName>
</protein>